<dbReference type="AlphaFoldDB" id="A0A2U1QKQ9"/>
<evidence type="ECO:0000313" key="2">
    <source>
        <dbReference type="EMBL" id="PWA98568.1"/>
    </source>
</evidence>
<evidence type="ECO:0000259" key="1">
    <source>
        <dbReference type="Pfam" id="PF03732"/>
    </source>
</evidence>
<reference evidence="2 3" key="1">
    <citation type="journal article" date="2018" name="Mol. Plant">
        <title>The genome of Artemisia annua provides insight into the evolution of Asteraceae family and artemisinin biosynthesis.</title>
        <authorList>
            <person name="Shen Q."/>
            <person name="Zhang L."/>
            <person name="Liao Z."/>
            <person name="Wang S."/>
            <person name="Yan T."/>
            <person name="Shi P."/>
            <person name="Liu M."/>
            <person name="Fu X."/>
            <person name="Pan Q."/>
            <person name="Wang Y."/>
            <person name="Lv Z."/>
            <person name="Lu X."/>
            <person name="Zhang F."/>
            <person name="Jiang W."/>
            <person name="Ma Y."/>
            <person name="Chen M."/>
            <person name="Hao X."/>
            <person name="Li L."/>
            <person name="Tang Y."/>
            <person name="Lv G."/>
            <person name="Zhou Y."/>
            <person name="Sun X."/>
            <person name="Brodelius P.E."/>
            <person name="Rose J.K.C."/>
            <person name="Tang K."/>
        </authorList>
    </citation>
    <scope>NUCLEOTIDE SEQUENCE [LARGE SCALE GENOMIC DNA]</scope>
    <source>
        <strain evidence="3">cv. Huhao1</strain>
        <tissue evidence="2">Leaf</tissue>
    </source>
</reference>
<proteinExistence type="predicted"/>
<name>A0A2U1QKQ9_ARTAN</name>
<dbReference type="Proteomes" id="UP000245207">
    <property type="component" value="Unassembled WGS sequence"/>
</dbReference>
<feature type="domain" description="Retrotransposon gag" evidence="1">
    <location>
        <begin position="193"/>
        <end position="264"/>
    </location>
</feature>
<sequence length="293" mass="32954">MAEKVEDISLWILVHNGLLINRTGSTMYNYHSERSSNMSKNTYGEIKSFNSGAGIHGFRGETTPLLNRKGRNGNGVNTFISVTIELLFLGVSTPLRLEHPVDHGCCLCPIMVLKSNDGRPDNNKIDGIEQCTTPSIRYYLVSELLGTNGPRGPPGGEVRDGYHDNPLRGIGIRFEMPEFSGKDHAKKQRDLAGKSKVVTWEKMKHLLKAKFLCDNHKQEAFLDDHNFFQRALTIEEFVNEFDRLRMHFDATEEEEQVIAQFLGCIRPEISDGLTSKAHGIAMSASTFRPFKIV</sequence>
<keyword evidence="2" id="KW-0808">Transferase</keyword>
<accession>A0A2U1QKQ9</accession>
<dbReference type="GO" id="GO:0003964">
    <property type="term" value="F:RNA-directed DNA polymerase activity"/>
    <property type="evidence" value="ECO:0007669"/>
    <property type="project" value="UniProtKB-KW"/>
</dbReference>
<dbReference type="Pfam" id="PF03732">
    <property type="entry name" value="Retrotrans_gag"/>
    <property type="match status" value="1"/>
</dbReference>
<comment type="caution">
    <text evidence="2">The sequence shown here is derived from an EMBL/GenBank/DDBJ whole genome shotgun (WGS) entry which is preliminary data.</text>
</comment>
<dbReference type="EMBL" id="PKPP01000060">
    <property type="protein sequence ID" value="PWA98568.1"/>
    <property type="molecule type" value="Genomic_DNA"/>
</dbReference>
<keyword evidence="3" id="KW-1185">Reference proteome</keyword>
<protein>
    <submittedName>
        <fullName evidence="2">Reverse transcriptase domain-containing protein</fullName>
    </submittedName>
</protein>
<keyword evidence="2" id="KW-0695">RNA-directed DNA polymerase</keyword>
<gene>
    <name evidence="2" type="ORF">CTI12_AA015840</name>
</gene>
<keyword evidence="2" id="KW-0548">Nucleotidyltransferase</keyword>
<dbReference type="InterPro" id="IPR005162">
    <property type="entry name" value="Retrotrans_gag_dom"/>
</dbReference>
<evidence type="ECO:0000313" key="3">
    <source>
        <dbReference type="Proteomes" id="UP000245207"/>
    </source>
</evidence>
<organism evidence="2 3">
    <name type="scientific">Artemisia annua</name>
    <name type="common">Sweet wormwood</name>
    <dbReference type="NCBI Taxonomy" id="35608"/>
    <lineage>
        <taxon>Eukaryota</taxon>
        <taxon>Viridiplantae</taxon>
        <taxon>Streptophyta</taxon>
        <taxon>Embryophyta</taxon>
        <taxon>Tracheophyta</taxon>
        <taxon>Spermatophyta</taxon>
        <taxon>Magnoliopsida</taxon>
        <taxon>eudicotyledons</taxon>
        <taxon>Gunneridae</taxon>
        <taxon>Pentapetalae</taxon>
        <taxon>asterids</taxon>
        <taxon>campanulids</taxon>
        <taxon>Asterales</taxon>
        <taxon>Asteraceae</taxon>
        <taxon>Asteroideae</taxon>
        <taxon>Anthemideae</taxon>
        <taxon>Artemisiinae</taxon>
        <taxon>Artemisia</taxon>
    </lineage>
</organism>